<dbReference type="Proteomes" id="UP001299235">
    <property type="component" value="Unassembled WGS sequence"/>
</dbReference>
<evidence type="ECO:0000256" key="4">
    <source>
        <dbReference type="ARBA" id="ARBA00022741"/>
    </source>
</evidence>
<name>A0ABS8ERV5_9FIRM</name>
<protein>
    <recommendedName>
        <fullName evidence="2">Septum site-determining protein MinD</fullName>
    </recommendedName>
    <alternativeName>
        <fullName evidence="9">Cell division inhibitor MinD</fullName>
    </alternativeName>
</protein>
<evidence type="ECO:0000256" key="8">
    <source>
        <dbReference type="ARBA" id="ARBA00025436"/>
    </source>
</evidence>
<keyword evidence="11" id="KW-1185">Reference proteome</keyword>
<keyword evidence="3" id="KW-0132">Cell division</keyword>
<dbReference type="InterPro" id="IPR050625">
    <property type="entry name" value="ParA/MinD_ATPase"/>
</dbReference>
<comment type="caution">
    <text evidence="10">The sequence shown here is derived from an EMBL/GenBank/DDBJ whole genome shotgun (WGS) entry which is preliminary data.</text>
</comment>
<evidence type="ECO:0000256" key="1">
    <source>
        <dbReference type="ARBA" id="ARBA00010257"/>
    </source>
</evidence>
<evidence type="ECO:0000256" key="9">
    <source>
        <dbReference type="ARBA" id="ARBA00032845"/>
    </source>
</evidence>
<keyword evidence="4" id="KW-0547">Nucleotide-binding</keyword>
<evidence type="ECO:0000256" key="7">
    <source>
        <dbReference type="ARBA" id="ARBA00023306"/>
    </source>
</evidence>
<dbReference type="SUPFAM" id="SSF52540">
    <property type="entry name" value="P-loop containing nucleoside triphosphate hydrolases"/>
    <property type="match status" value="1"/>
</dbReference>
<dbReference type="RefSeq" id="WP_022119777.1">
    <property type="nucleotide sequence ID" value="NZ_JAJEQE010000002.1"/>
</dbReference>
<dbReference type="PANTHER" id="PTHR43384:SF6">
    <property type="entry name" value="SEPTUM SITE-DETERMINING PROTEIN MIND HOMOLOG, CHLOROPLASTIC"/>
    <property type="match status" value="1"/>
</dbReference>
<dbReference type="EMBL" id="JAJEQE010000002">
    <property type="protein sequence ID" value="MCC2147910.1"/>
    <property type="molecule type" value="Genomic_DNA"/>
</dbReference>
<evidence type="ECO:0000313" key="11">
    <source>
        <dbReference type="Proteomes" id="UP001299235"/>
    </source>
</evidence>
<reference evidence="10 11" key="1">
    <citation type="submission" date="2021-10" db="EMBL/GenBank/DDBJ databases">
        <title>Anaerobic single-cell dispensing facilitates the cultivation of human gut bacteria.</title>
        <authorList>
            <person name="Afrizal A."/>
        </authorList>
    </citation>
    <scope>NUCLEOTIDE SEQUENCE [LARGE SCALE GENOMIC DNA]</scope>
    <source>
        <strain evidence="10 11">CLA-AA-H246</strain>
    </source>
</reference>
<dbReference type="CDD" id="cd02036">
    <property type="entry name" value="MinD"/>
    <property type="match status" value="1"/>
</dbReference>
<dbReference type="InterPro" id="IPR010223">
    <property type="entry name" value="MinD"/>
</dbReference>
<sequence>MSEIIVVTSGKGGVGKTTVTANLGAGLSMLGGRVVLIDTDIGLRNLDVVMGLENRIVYNLVDVIEGNCRLKQALIRDKNNPSLFLLPAAQTRDKSAVTPQQMKKLTDDLQEKFDFILLDCPAGIEQGFFNAIAGAKRAIVVTTPEVSAIRDADRIIGLLEANEIDRIDLIINRLRMGMVKRGDMMSVEDVVEILSVNLLGAIPDDDSVVIATNQGEALAASESLAGQAFSNICRRIYGEAVPLMDFEQRDGFWRHLGELLKRGRRE</sequence>
<keyword evidence="7" id="KW-0131">Cell cycle</keyword>
<keyword evidence="5" id="KW-0067">ATP-binding</keyword>
<evidence type="ECO:0000256" key="3">
    <source>
        <dbReference type="ARBA" id="ARBA00022618"/>
    </source>
</evidence>
<proteinExistence type="inferred from homology"/>
<dbReference type="NCBIfam" id="TIGR01968">
    <property type="entry name" value="minD_bact"/>
    <property type="match status" value="1"/>
</dbReference>
<dbReference type="InterPro" id="IPR025501">
    <property type="entry name" value="MinD_FleN"/>
</dbReference>
<comment type="similarity">
    <text evidence="1">Belongs to the ParA family. MinD subfamily.</text>
</comment>
<evidence type="ECO:0000256" key="2">
    <source>
        <dbReference type="ARBA" id="ARBA00016887"/>
    </source>
</evidence>
<dbReference type="PANTHER" id="PTHR43384">
    <property type="entry name" value="SEPTUM SITE-DETERMINING PROTEIN MIND HOMOLOG, CHLOROPLASTIC-RELATED"/>
    <property type="match status" value="1"/>
</dbReference>
<evidence type="ECO:0000256" key="5">
    <source>
        <dbReference type="ARBA" id="ARBA00022840"/>
    </source>
</evidence>
<comment type="function">
    <text evidence="8">ATPase required for the correct placement of the division site. Cell division inhibitors MinC and MinD act in concert to form an inhibitor capable of blocking formation of the polar Z ring septums. Rapidly oscillates between the poles of the cell to destabilize FtsZ filaments that have formed before they mature into polar Z rings.</text>
</comment>
<dbReference type="Gene3D" id="3.40.50.300">
    <property type="entry name" value="P-loop containing nucleotide triphosphate hydrolases"/>
    <property type="match status" value="1"/>
</dbReference>
<evidence type="ECO:0000313" key="10">
    <source>
        <dbReference type="EMBL" id="MCC2147910.1"/>
    </source>
</evidence>
<dbReference type="Pfam" id="PF10609">
    <property type="entry name" value="ParA"/>
    <property type="match status" value="1"/>
</dbReference>
<dbReference type="PIRSF" id="PIRSF003092">
    <property type="entry name" value="MinD"/>
    <property type="match status" value="1"/>
</dbReference>
<dbReference type="InterPro" id="IPR027417">
    <property type="entry name" value="P-loop_NTPase"/>
</dbReference>
<keyword evidence="6" id="KW-0717">Septation</keyword>
<gene>
    <name evidence="10" type="primary">minD</name>
    <name evidence="10" type="ORF">LKD42_01360</name>
</gene>
<accession>A0ABS8ERV5</accession>
<dbReference type="InterPro" id="IPR033756">
    <property type="entry name" value="YlxH/NBP35"/>
</dbReference>
<organism evidence="10 11">
    <name type="scientific">Hominisplanchenecus faecis</name>
    <dbReference type="NCBI Taxonomy" id="2885351"/>
    <lineage>
        <taxon>Bacteria</taxon>
        <taxon>Bacillati</taxon>
        <taxon>Bacillota</taxon>
        <taxon>Clostridia</taxon>
        <taxon>Lachnospirales</taxon>
        <taxon>Lachnospiraceae</taxon>
        <taxon>Hominisplanchenecus</taxon>
    </lineage>
</organism>
<evidence type="ECO:0000256" key="6">
    <source>
        <dbReference type="ARBA" id="ARBA00023210"/>
    </source>
</evidence>